<evidence type="ECO:0000256" key="8">
    <source>
        <dbReference type="ARBA" id="ARBA00023097"/>
    </source>
</evidence>
<dbReference type="Pfam" id="PF01274">
    <property type="entry name" value="MS_TIM-barrel"/>
    <property type="match status" value="1"/>
</dbReference>
<dbReference type="AlphaFoldDB" id="A0A562QL13"/>
<evidence type="ECO:0000256" key="7">
    <source>
        <dbReference type="ARBA" id="ARBA00022842"/>
    </source>
</evidence>
<feature type="active site" description="Proton acceptor" evidence="10">
    <location>
        <position position="340"/>
    </location>
</feature>
<keyword evidence="4" id="KW-0816">Tricarboxylic acid cycle</keyword>
<gene>
    <name evidence="15" type="ORF">IQ22_01188</name>
</gene>
<proteinExistence type="predicted"/>
<dbReference type="InterPro" id="IPR048356">
    <property type="entry name" value="MS_N"/>
</dbReference>
<dbReference type="InterPro" id="IPR048357">
    <property type="entry name" value="MSG_insertion"/>
</dbReference>
<dbReference type="InterPro" id="IPR048355">
    <property type="entry name" value="MS_C"/>
</dbReference>
<feature type="active site" description="Proton donor" evidence="10">
    <location>
        <position position="628"/>
    </location>
</feature>
<organism evidence="15 16">
    <name type="scientific">Pseudomonas duriflava</name>
    <dbReference type="NCBI Taxonomy" id="459528"/>
    <lineage>
        <taxon>Bacteria</taxon>
        <taxon>Pseudomonadati</taxon>
        <taxon>Pseudomonadota</taxon>
        <taxon>Gammaproteobacteria</taxon>
        <taxon>Pseudomonadales</taxon>
        <taxon>Pseudomonadaceae</taxon>
        <taxon>Pseudomonas</taxon>
    </lineage>
</organism>
<dbReference type="PANTHER" id="PTHR42739:SF1">
    <property type="entry name" value="MALATE SYNTHASE G"/>
    <property type="match status" value="1"/>
</dbReference>
<dbReference type="InterPro" id="IPR044856">
    <property type="entry name" value="Malate_synth_C_sf"/>
</dbReference>
<dbReference type="OrthoDB" id="9762054at2"/>
<keyword evidence="16" id="KW-1185">Reference proteome</keyword>
<feature type="domain" description="Malate synthase G alpha-beta insertion" evidence="13">
    <location>
        <begin position="160"/>
        <end position="235"/>
    </location>
</feature>
<dbReference type="Pfam" id="PF20659">
    <property type="entry name" value="MS_C"/>
    <property type="match status" value="1"/>
</dbReference>
<dbReference type="GO" id="GO:0004474">
    <property type="term" value="F:malate synthase activity"/>
    <property type="evidence" value="ECO:0007669"/>
    <property type="project" value="UniProtKB-EC"/>
</dbReference>
<evidence type="ECO:0000256" key="3">
    <source>
        <dbReference type="ARBA" id="ARBA00022490"/>
    </source>
</evidence>
<dbReference type="NCBIfam" id="NF002825">
    <property type="entry name" value="PRK02999.1"/>
    <property type="match status" value="1"/>
</dbReference>
<dbReference type="InterPro" id="IPR006253">
    <property type="entry name" value="Malate_synthG"/>
</dbReference>
<name>A0A562QL13_9PSED</name>
<evidence type="ECO:0000259" key="12">
    <source>
        <dbReference type="Pfam" id="PF20656"/>
    </source>
</evidence>
<dbReference type="Pfam" id="PF20658">
    <property type="entry name" value="MSG_insertion"/>
    <property type="match status" value="1"/>
</dbReference>
<dbReference type="EMBL" id="VLKY01000003">
    <property type="protein sequence ID" value="TWI56736.1"/>
    <property type="molecule type" value="Genomic_DNA"/>
</dbReference>
<keyword evidence="2" id="KW-0329">Glyoxylate bypass</keyword>
<dbReference type="Gene3D" id="3.20.20.360">
    <property type="entry name" value="Malate synthase, domain 3"/>
    <property type="match status" value="2"/>
</dbReference>
<feature type="domain" description="Malate synthase N-terminal" evidence="12">
    <location>
        <begin position="16"/>
        <end position="73"/>
    </location>
</feature>
<dbReference type="GO" id="GO:0005829">
    <property type="term" value="C:cytosol"/>
    <property type="evidence" value="ECO:0007669"/>
    <property type="project" value="TreeGrafter"/>
</dbReference>
<dbReference type="GO" id="GO:0006097">
    <property type="term" value="P:glyoxylate cycle"/>
    <property type="evidence" value="ECO:0007669"/>
    <property type="project" value="UniProtKB-KW"/>
</dbReference>
<evidence type="ECO:0000256" key="10">
    <source>
        <dbReference type="PIRSR" id="PIRSR601465-50"/>
    </source>
</evidence>
<comment type="cofactor">
    <cofactor evidence="1">
        <name>Mg(2+)</name>
        <dbReference type="ChEBI" id="CHEBI:18420"/>
    </cofactor>
</comment>
<dbReference type="InterPro" id="IPR046363">
    <property type="entry name" value="MS_N_TIM-barrel_dom"/>
</dbReference>
<dbReference type="RefSeq" id="WP_145139445.1">
    <property type="nucleotide sequence ID" value="NZ_VLKY01000003.1"/>
</dbReference>
<feature type="domain" description="Malate synthase TIM barrel" evidence="11">
    <location>
        <begin position="337"/>
        <end position="566"/>
    </location>
</feature>
<feature type="domain" description="Malate synthase C-terminal" evidence="14">
    <location>
        <begin position="588"/>
        <end position="676"/>
    </location>
</feature>
<dbReference type="Pfam" id="PF20656">
    <property type="entry name" value="MS_N"/>
    <property type="match status" value="1"/>
</dbReference>
<evidence type="ECO:0000256" key="5">
    <source>
        <dbReference type="ARBA" id="ARBA00022679"/>
    </source>
</evidence>
<dbReference type="Proteomes" id="UP000316905">
    <property type="component" value="Unassembled WGS sequence"/>
</dbReference>
<evidence type="ECO:0000256" key="6">
    <source>
        <dbReference type="ARBA" id="ARBA00022723"/>
    </source>
</evidence>
<dbReference type="PANTHER" id="PTHR42739">
    <property type="entry name" value="MALATE SYNTHASE G"/>
    <property type="match status" value="1"/>
</dbReference>
<dbReference type="SUPFAM" id="SSF51645">
    <property type="entry name" value="Malate synthase G"/>
    <property type="match status" value="1"/>
</dbReference>
<keyword evidence="3" id="KW-0963">Cytoplasm</keyword>
<comment type="caution">
    <text evidence="15">The sequence shown here is derived from an EMBL/GenBank/DDBJ whole genome shotgun (WGS) entry which is preliminary data.</text>
</comment>
<evidence type="ECO:0000256" key="1">
    <source>
        <dbReference type="ARBA" id="ARBA00001946"/>
    </source>
</evidence>
<comment type="catalytic activity">
    <reaction evidence="9">
        <text>glyoxylate + acetyl-CoA + H2O = (S)-malate + CoA + H(+)</text>
        <dbReference type="Rhea" id="RHEA:18181"/>
        <dbReference type="ChEBI" id="CHEBI:15377"/>
        <dbReference type="ChEBI" id="CHEBI:15378"/>
        <dbReference type="ChEBI" id="CHEBI:15589"/>
        <dbReference type="ChEBI" id="CHEBI:36655"/>
        <dbReference type="ChEBI" id="CHEBI:57287"/>
        <dbReference type="ChEBI" id="CHEBI:57288"/>
        <dbReference type="EC" id="2.3.3.9"/>
    </reaction>
</comment>
<keyword evidence="5" id="KW-0808">Transferase</keyword>
<sequence length="721" mass="79560">MTQRTQVGGLRVATVLYDFIESQALLGTGLDSDHFWSGLETLLDEQVPATRALLAQRAALQIQLDAWHRERFGLPHEPAAYASFLREIGYLHPDPGDVKITTGPLDAEVSQLAGPQLIAPATDAQRVLEAVNARWGSLYEALYETDAIPEDSTVEISADYNPIRGEKVVAYGRGILDIAIPLADGSHGNVEIYCIRHGELWTRLNTGHSVGLANPDAFVGYRGEAADPEALLLRHHGLHLEIQIDRTHPIGQNDPAGISDILLEAAPTALFDLEDSVAAVDAKDKVQAYLHWLGLMKGTLTAKKVQNGRTTPYGMKPDRHYLAAKGGNHALPGRSLVLLRTTGLLMTTDMILDRHGNEVPESILDVVFSSLCALHDLNSCPPLRTASVYLVMPKLHGPEEAAFANALFDQVEDLLKIPRHTLKLGLMNEERRTSINLKACLAAVKARVFLVATDRTDRLGDELHTVREAGLLLRKGILKHARWLKAYEEHNVAVSLACGFSGRAQISGDLWALPDLMASLLEHNIVHPQSGTTSAGVSSPRAATLHALHYHQVSVADRHHELATRQPPALDELLTLPVADPTALTAEEIQEELDSNAQCILGYGVRWIDQGIGWSRVPDLDEVIVQEDRATLRVSVQLLANWLRQGIVRREQIVEAFRRMALVVDQQNVHTPHYHPMEVDFASSLAFQTALNLIFDGAKLPNGYTEPILYRRRREAKAHWQ</sequence>
<dbReference type="InterPro" id="IPR011076">
    <property type="entry name" value="Malate_synth_sf"/>
</dbReference>
<evidence type="ECO:0000259" key="13">
    <source>
        <dbReference type="Pfam" id="PF20658"/>
    </source>
</evidence>
<accession>A0A562QL13</accession>
<evidence type="ECO:0000256" key="2">
    <source>
        <dbReference type="ARBA" id="ARBA00022435"/>
    </source>
</evidence>
<reference evidence="15 16" key="1">
    <citation type="journal article" date="2015" name="Stand. Genomic Sci.">
        <title>Genomic Encyclopedia of Bacterial and Archaeal Type Strains, Phase III: the genomes of soil and plant-associated and newly described type strains.</title>
        <authorList>
            <person name="Whitman W.B."/>
            <person name="Woyke T."/>
            <person name="Klenk H.P."/>
            <person name="Zhou Y."/>
            <person name="Lilburn T.G."/>
            <person name="Beck B.J."/>
            <person name="De Vos P."/>
            <person name="Vandamme P."/>
            <person name="Eisen J.A."/>
            <person name="Garrity G."/>
            <person name="Hugenholtz P."/>
            <person name="Kyrpides N.C."/>
        </authorList>
    </citation>
    <scope>NUCLEOTIDE SEQUENCE [LARGE SCALE GENOMIC DNA]</scope>
    <source>
        <strain evidence="15 16">CGMCC 1.6858</strain>
    </source>
</reference>
<protein>
    <submittedName>
        <fullName evidence="15">Malate synthase</fullName>
    </submittedName>
</protein>
<evidence type="ECO:0000313" key="15">
    <source>
        <dbReference type="EMBL" id="TWI56736.1"/>
    </source>
</evidence>
<dbReference type="GO" id="GO:0006099">
    <property type="term" value="P:tricarboxylic acid cycle"/>
    <property type="evidence" value="ECO:0007669"/>
    <property type="project" value="UniProtKB-KW"/>
</dbReference>
<evidence type="ECO:0000256" key="9">
    <source>
        <dbReference type="ARBA" id="ARBA00047918"/>
    </source>
</evidence>
<dbReference type="InterPro" id="IPR001465">
    <property type="entry name" value="Malate_synthase_TIM"/>
</dbReference>
<evidence type="ECO:0000259" key="14">
    <source>
        <dbReference type="Pfam" id="PF20659"/>
    </source>
</evidence>
<dbReference type="Gene3D" id="1.20.1220.12">
    <property type="entry name" value="Malate synthase, domain III"/>
    <property type="match status" value="1"/>
</dbReference>
<evidence type="ECO:0000313" key="16">
    <source>
        <dbReference type="Proteomes" id="UP000316905"/>
    </source>
</evidence>
<evidence type="ECO:0000259" key="11">
    <source>
        <dbReference type="Pfam" id="PF01274"/>
    </source>
</evidence>
<dbReference type="GO" id="GO:0009436">
    <property type="term" value="P:glyoxylate catabolic process"/>
    <property type="evidence" value="ECO:0007669"/>
    <property type="project" value="TreeGrafter"/>
</dbReference>
<keyword evidence="6" id="KW-0479">Metal-binding</keyword>
<keyword evidence="7" id="KW-0460">Magnesium</keyword>
<dbReference type="GO" id="GO:0000287">
    <property type="term" value="F:magnesium ion binding"/>
    <property type="evidence" value="ECO:0007669"/>
    <property type="project" value="TreeGrafter"/>
</dbReference>
<evidence type="ECO:0000256" key="4">
    <source>
        <dbReference type="ARBA" id="ARBA00022532"/>
    </source>
</evidence>
<keyword evidence="8" id="KW-0558">Oxidation</keyword>